<dbReference type="RefSeq" id="WP_306889582.1">
    <property type="nucleotide sequence ID" value="NZ_JAUSVR010000004.1"/>
</dbReference>
<keyword evidence="3" id="KW-1185">Reference proteome</keyword>
<evidence type="ECO:0000313" key="3">
    <source>
        <dbReference type="Proteomes" id="UP001235094"/>
    </source>
</evidence>
<sequence>MARTYEANVILGLKDQLSKGAPKAAAAVDALGKTLDRAEKKAREFAATAGKAPNWGGGFQKQVDRLRLSVAEMERLKASWVSLSKEIGANGNKAFQTAAATRWKNEALASILSVREAQRQLSEDGIREAKAQAEAEKKAAADAAKERARLAKDEAKAREKAAQDAERAAKDAARAQVKAARETERAANEAAKAQARASREAAKEAAKAAADGTRAARTAFQEATRAARESAREQARLARETTKAQRDAAKEQARIAEEAAREKAKLARDAARIAKEEARQASAEAKRRDREASHARREHLRQEARERRRLVGFGSDTVRNLGYAAGLGGGTYLAGRGIRATALSAAELEREKARDYLGGLSPNDTARIQARSFQTSAQVRAVDAATMHNLLRETSLTNVGVDGALKLAPDLARGMAVVSSMKSPDEALSALTRLLRGLDTLGKNVDIDVIRTLLDGFIRAQGVEGAEFSVGDVYTTAKRSKSGGFSLNDRFLTRILPALISDLGPDQVGTALGSSVSQVVGGRATKSSMAEQRRYGLRGKNGDFVNQDLFLSDPFEYTEKVLMPALRKQGIDTNNDMAVTAAMSKLFSNQRVADLFGRMVLQADQYLNKERKMNQAPGLAAGEQMSEKDPFVAGAGALDQLKNAVGALVEPITPAAISGLNAFADVLSRTAAWLKESGMAGTVLGAGAGVAGVAGAGYGAYKIWSTLSGGFGLQSSAVALNESAAALTAAAARLGGAGVSSAATTAAGAAAGGSAVAAGAVVGGVIAGGAGLAAAATNIVQQNREMLGAIQDNPMLGAMDPGMGLAAAVYGPNGRQAAQDAGSGIGSDVVAGLKARAPEIEQASQSIFDRIRAIFGFGVDVPVRVQPSSMAFPGVGMNRAGARGPEGLGIDSAGRATGPGRASGGHVYAGGLYMINELGQEGFVPDQSGTVVPADKMARMGQGGRGAGAPAGQGSRIGPFTFHIHGSRDDAQEIAEKMTRELAGVFGDYGLDFA</sequence>
<reference evidence="2 3" key="1">
    <citation type="submission" date="2023-07" db="EMBL/GenBank/DDBJ databases">
        <title>Genomic Encyclopedia of Type Strains, Phase IV (KMG-IV): sequencing the most valuable type-strain genomes for metagenomic binning, comparative biology and taxonomic classification.</title>
        <authorList>
            <person name="Goeker M."/>
        </authorList>
    </citation>
    <scope>NUCLEOTIDE SEQUENCE [LARGE SCALE GENOMIC DNA]</scope>
    <source>
        <strain evidence="2 3">DSM 15561</strain>
    </source>
</reference>
<feature type="region of interest" description="Disordered" evidence="1">
    <location>
        <begin position="137"/>
        <end position="250"/>
    </location>
</feature>
<dbReference type="InterPro" id="IPR008862">
    <property type="entry name" value="Tcp11"/>
</dbReference>
<feature type="compositionally biased region" description="Low complexity" evidence="1">
    <location>
        <begin position="207"/>
        <end position="224"/>
    </location>
</feature>
<name>A0ABU0LQB3_9HYPH</name>
<dbReference type="PANTHER" id="PTHR12832">
    <property type="entry name" value="TESTIS-SPECIFIC PROTEIN PBS13 T-COMPLEX 11"/>
    <property type="match status" value="1"/>
</dbReference>
<organism evidence="2 3">
    <name type="scientific">Ancylobacter amanitiformis</name>
    <dbReference type="NCBI Taxonomy" id="217069"/>
    <lineage>
        <taxon>Bacteria</taxon>
        <taxon>Pseudomonadati</taxon>
        <taxon>Pseudomonadota</taxon>
        <taxon>Alphaproteobacteria</taxon>
        <taxon>Hyphomicrobiales</taxon>
        <taxon>Xanthobacteraceae</taxon>
        <taxon>Ancylobacter</taxon>
    </lineage>
</organism>
<protein>
    <recommendedName>
        <fullName evidence="4">Phage tail tape measure protein</fullName>
    </recommendedName>
</protein>
<feature type="compositionally biased region" description="Basic and acidic residues" evidence="1">
    <location>
        <begin position="197"/>
        <end position="206"/>
    </location>
</feature>
<dbReference type="EMBL" id="JAUSVR010000004">
    <property type="protein sequence ID" value="MDQ0510869.1"/>
    <property type="molecule type" value="Genomic_DNA"/>
</dbReference>
<gene>
    <name evidence="2" type="ORF">QOZ99_001757</name>
</gene>
<evidence type="ECO:0000256" key="1">
    <source>
        <dbReference type="SAM" id="MobiDB-lite"/>
    </source>
</evidence>
<feature type="compositionally biased region" description="Basic and acidic residues" evidence="1">
    <location>
        <begin position="225"/>
        <end position="250"/>
    </location>
</feature>
<proteinExistence type="predicted"/>
<feature type="compositionally biased region" description="Basic and acidic residues" evidence="1">
    <location>
        <begin position="137"/>
        <end position="187"/>
    </location>
</feature>
<dbReference type="Proteomes" id="UP001235094">
    <property type="component" value="Unassembled WGS sequence"/>
</dbReference>
<evidence type="ECO:0008006" key="4">
    <source>
        <dbReference type="Google" id="ProtNLM"/>
    </source>
</evidence>
<feature type="region of interest" description="Disordered" evidence="1">
    <location>
        <begin position="275"/>
        <end position="303"/>
    </location>
</feature>
<accession>A0ABU0LQB3</accession>
<evidence type="ECO:0000313" key="2">
    <source>
        <dbReference type="EMBL" id="MDQ0510869.1"/>
    </source>
</evidence>
<dbReference type="PANTHER" id="PTHR12832:SF11">
    <property type="entry name" value="LD23868P"/>
    <property type="match status" value="1"/>
</dbReference>
<comment type="caution">
    <text evidence="2">The sequence shown here is derived from an EMBL/GenBank/DDBJ whole genome shotgun (WGS) entry which is preliminary data.</text>
</comment>